<evidence type="ECO:0000313" key="2">
    <source>
        <dbReference type="WBParaSite" id="HCON_00082010-00001"/>
    </source>
</evidence>
<evidence type="ECO:0000313" key="1">
    <source>
        <dbReference type="Proteomes" id="UP000025227"/>
    </source>
</evidence>
<dbReference type="WBParaSite" id="HCON_00082010-00001">
    <property type="protein sequence ID" value="HCON_00082010-00001"/>
    <property type="gene ID" value="HCON_00082010"/>
</dbReference>
<accession>A0A7I4YCS4</accession>
<keyword evidence="1" id="KW-1185">Reference proteome</keyword>
<sequence length="154" mass="17228">MGRLGSEGRRPLTSPPPLCRRHHLRFANDIVLITQEIEQAERMLAENDSACGWTGLRLNLAQTMFMKNGLLCVSRSESQHDERPSSGARSFIMSTGTRGVGSFKNIEGVVKKTKNIRFRAHLFDTAVLPALTHASESWTLRKQDEHAISVTQRA</sequence>
<dbReference type="Proteomes" id="UP000025227">
    <property type="component" value="Unplaced"/>
</dbReference>
<reference evidence="2" key="1">
    <citation type="submission" date="2020-12" db="UniProtKB">
        <authorList>
            <consortium name="WormBaseParasite"/>
        </authorList>
    </citation>
    <scope>IDENTIFICATION</scope>
    <source>
        <strain evidence="2">MHco3</strain>
    </source>
</reference>
<dbReference type="AlphaFoldDB" id="A0A7I4YCS4"/>
<protein>
    <submittedName>
        <fullName evidence="2">Reverse transcriptase domain-containing protein</fullName>
    </submittedName>
</protein>
<organism evidence="1 2">
    <name type="scientific">Haemonchus contortus</name>
    <name type="common">Barber pole worm</name>
    <dbReference type="NCBI Taxonomy" id="6289"/>
    <lineage>
        <taxon>Eukaryota</taxon>
        <taxon>Metazoa</taxon>
        <taxon>Ecdysozoa</taxon>
        <taxon>Nematoda</taxon>
        <taxon>Chromadorea</taxon>
        <taxon>Rhabditida</taxon>
        <taxon>Rhabditina</taxon>
        <taxon>Rhabditomorpha</taxon>
        <taxon>Strongyloidea</taxon>
        <taxon>Trichostrongylidae</taxon>
        <taxon>Haemonchus</taxon>
    </lineage>
</organism>
<proteinExistence type="predicted"/>
<dbReference type="OrthoDB" id="5829528at2759"/>
<name>A0A7I4YCS4_HAECO</name>